<feature type="transmembrane region" description="Helical" evidence="1">
    <location>
        <begin position="7"/>
        <end position="27"/>
    </location>
</feature>
<organism evidence="2 3">
    <name type="scientific">Planococcus dechangensis</name>
    <dbReference type="NCBI Taxonomy" id="1176255"/>
    <lineage>
        <taxon>Bacteria</taxon>
        <taxon>Bacillati</taxon>
        <taxon>Bacillota</taxon>
        <taxon>Bacilli</taxon>
        <taxon>Bacillales</taxon>
        <taxon>Caryophanaceae</taxon>
        <taxon>Planococcus</taxon>
    </lineage>
</organism>
<evidence type="ECO:0000313" key="3">
    <source>
        <dbReference type="Proteomes" id="UP001595932"/>
    </source>
</evidence>
<evidence type="ECO:0000313" key="2">
    <source>
        <dbReference type="EMBL" id="MFC4711797.1"/>
    </source>
</evidence>
<evidence type="ECO:0000256" key="1">
    <source>
        <dbReference type="SAM" id="Phobius"/>
    </source>
</evidence>
<keyword evidence="1" id="KW-0812">Transmembrane</keyword>
<dbReference type="Proteomes" id="UP001595932">
    <property type="component" value="Unassembled WGS sequence"/>
</dbReference>
<protein>
    <submittedName>
        <fullName evidence="2">Uncharacterized protein</fullName>
    </submittedName>
</protein>
<reference evidence="3" key="1">
    <citation type="journal article" date="2019" name="Int. J. Syst. Evol. Microbiol.">
        <title>The Global Catalogue of Microorganisms (GCM) 10K type strain sequencing project: providing services to taxonomists for standard genome sequencing and annotation.</title>
        <authorList>
            <consortium name="The Broad Institute Genomics Platform"/>
            <consortium name="The Broad Institute Genome Sequencing Center for Infectious Disease"/>
            <person name="Wu L."/>
            <person name="Ma J."/>
        </authorList>
    </citation>
    <scope>NUCLEOTIDE SEQUENCE [LARGE SCALE GENOMIC DNA]</scope>
    <source>
        <strain evidence="3">CGMCC 1.12151</strain>
    </source>
</reference>
<sequence length="64" mass="6898">MNYFAISLATLILSVVAFFILGALGFTDYIDGLVMSIGLIITILLSVIIGLLIKINGKIKKNIL</sequence>
<keyword evidence="1" id="KW-0472">Membrane</keyword>
<dbReference type="EMBL" id="JBHSGL010000004">
    <property type="protein sequence ID" value="MFC4711797.1"/>
    <property type="molecule type" value="Genomic_DNA"/>
</dbReference>
<keyword evidence="1" id="KW-1133">Transmembrane helix</keyword>
<proteinExistence type="predicted"/>
<name>A0ABV9M7J7_9BACL</name>
<comment type="caution">
    <text evidence="2">The sequence shown here is derived from an EMBL/GenBank/DDBJ whole genome shotgun (WGS) entry which is preliminary data.</text>
</comment>
<keyword evidence="3" id="KW-1185">Reference proteome</keyword>
<feature type="transmembrane region" description="Helical" evidence="1">
    <location>
        <begin position="33"/>
        <end position="53"/>
    </location>
</feature>
<gene>
    <name evidence="2" type="ORF">ACFO5U_02975</name>
</gene>
<accession>A0ABV9M7J7</accession>
<dbReference type="RefSeq" id="WP_377276580.1">
    <property type="nucleotide sequence ID" value="NZ_JBHSGL010000004.1"/>
</dbReference>